<sequence length="453" mass="53173">MISRIHTFIQSHQLIQPDDTVIAAVSGGLDSMVMLDVLLQLRKKLNFDVQVLHVHHGIRGKESDEDERFVQDFCVRKNIPFFSRRLTGFDRNSSEDALRRARYEVFESFLSDSVNGKLATAHHLDDRLETFLMRLAKGSGIKGLRSIPVRRGPYIRPLLFLTREEIARYAAERQIAWRDDSSNLDEDKLRNKIRLRLTPVLQDVFGREFYAGFAKSLKELDEWYRMYESDNRILFAEMNQPTEEGLSLSIDKYRRLPALRRRRMLEYCISSFYPLNFTIPTGYFAEFDSFVAQARTGALFHFKQQVSALKERDEIVFIKGRPESFPSLFIPEDLSVAENRSFKIRITRLDKAPADFKNPKADTEIICGDRIRFPLEVRGWREGDWFFPLGMNKKQKLSDFFINRKIDLHKKKSLPLLVNKDEIVWVAGYRIDNRYRVTPDCKTIYKLEIKYKS</sequence>
<dbReference type="SUPFAM" id="SSF56037">
    <property type="entry name" value="PheT/TilS domain"/>
    <property type="match status" value="1"/>
</dbReference>
<organism evidence="10">
    <name type="scientific">Caldithrix abyssi</name>
    <dbReference type="NCBI Taxonomy" id="187145"/>
    <lineage>
        <taxon>Bacteria</taxon>
        <taxon>Pseudomonadati</taxon>
        <taxon>Calditrichota</taxon>
        <taxon>Calditrichia</taxon>
        <taxon>Calditrichales</taxon>
        <taxon>Calditrichaceae</taxon>
        <taxon>Caldithrix</taxon>
    </lineage>
</organism>
<feature type="binding site" evidence="8">
    <location>
        <begin position="26"/>
        <end position="31"/>
    </location>
    <ligand>
        <name>ATP</name>
        <dbReference type="ChEBI" id="CHEBI:30616"/>
    </ligand>
</feature>
<dbReference type="InterPro" id="IPR012796">
    <property type="entry name" value="Lysidine-tRNA-synth_C"/>
</dbReference>
<dbReference type="PANTHER" id="PTHR43033">
    <property type="entry name" value="TRNA(ILE)-LYSIDINE SYNTHASE-RELATED"/>
    <property type="match status" value="1"/>
</dbReference>
<dbReference type="InterPro" id="IPR012795">
    <property type="entry name" value="tRNA_Ile_lys_synt_N"/>
</dbReference>
<dbReference type="Proteomes" id="UP000885779">
    <property type="component" value="Unassembled WGS sequence"/>
</dbReference>
<feature type="domain" description="Lysidine-tRNA(Ile) synthetase C-terminal" evidence="9">
    <location>
        <begin position="375"/>
        <end position="449"/>
    </location>
</feature>
<evidence type="ECO:0000256" key="7">
    <source>
        <dbReference type="ARBA" id="ARBA00048539"/>
    </source>
</evidence>
<comment type="catalytic activity">
    <reaction evidence="7 8">
        <text>cytidine(34) in tRNA(Ile2) + L-lysine + ATP = lysidine(34) in tRNA(Ile2) + AMP + diphosphate + H(+)</text>
        <dbReference type="Rhea" id="RHEA:43744"/>
        <dbReference type="Rhea" id="RHEA-COMP:10625"/>
        <dbReference type="Rhea" id="RHEA-COMP:10670"/>
        <dbReference type="ChEBI" id="CHEBI:15378"/>
        <dbReference type="ChEBI" id="CHEBI:30616"/>
        <dbReference type="ChEBI" id="CHEBI:32551"/>
        <dbReference type="ChEBI" id="CHEBI:33019"/>
        <dbReference type="ChEBI" id="CHEBI:82748"/>
        <dbReference type="ChEBI" id="CHEBI:83665"/>
        <dbReference type="ChEBI" id="CHEBI:456215"/>
        <dbReference type="EC" id="6.3.4.19"/>
    </reaction>
</comment>
<dbReference type="Pfam" id="PF11734">
    <property type="entry name" value="TilS_C"/>
    <property type="match status" value="1"/>
</dbReference>
<name>A0A7V4U2M0_CALAY</name>
<keyword evidence="5 8" id="KW-0547">Nucleotide-binding</keyword>
<dbReference type="InterPro" id="IPR014729">
    <property type="entry name" value="Rossmann-like_a/b/a_fold"/>
</dbReference>
<evidence type="ECO:0000256" key="2">
    <source>
        <dbReference type="ARBA" id="ARBA00022490"/>
    </source>
</evidence>
<evidence type="ECO:0000256" key="4">
    <source>
        <dbReference type="ARBA" id="ARBA00022694"/>
    </source>
</evidence>
<proteinExistence type="inferred from homology"/>
<dbReference type="Gene3D" id="3.40.50.620">
    <property type="entry name" value="HUPs"/>
    <property type="match status" value="1"/>
</dbReference>
<comment type="similarity">
    <text evidence="8">Belongs to the tRNA(Ile)-lysidine synthase family.</text>
</comment>
<dbReference type="EMBL" id="DRQG01000122">
    <property type="protein sequence ID" value="HGY56669.1"/>
    <property type="molecule type" value="Genomic_DNA"/>
</dbReference>
<dbReference type="EC" id="6.3.4.19" evidence="8"/>
<keyword evidence="4 8" id="KW-0819">tRNA processing</keyword>
<dbReference type="AlphaFoldDB" id="A0A7V4U2M0"/>
<evidence type="ECO:0000256" key="8">
    <source>
        <dbReference type="HAMAP-Rule" id="MF_01161"/>
    </source>
</evidence>
<gene>
    <name evidence="8 10" type="primary">tilS</name>
    <name evidence="10" type="ORF">ENK44_13255</name>
</gene>
<dbReference type="InterPro" id="IPR012094">
    <property type="entry name" value="tRNA_Ile_lys_synt"/>
</dbReference>
<comment type="subcellular location">
    <subcellularLocation>
        <location evidence="1 8">Cytoplasm</location>
    </subcellularLocation>
</comment>
<comment type="function">
    <text evidence="8">Ligates lysine onto the cytidine present at position 34 of the AUA codon-specific tRNA(Ile) that contains the anticodon CAU, in an ATP-dependent manner. Cytidine is converted to lysidine, thus changing the amino acid specificity of the tRNA from methionine to isoleucine.</text>
</comment>
<evidence type="ECO:0000259" key="9">
    <source>
        <dbReference type="SMART" id="SM00977"/>
    </source>
</evidence>
<keyword evidence="3 8" id="KW-0436">Ligase</keyword>
<keyword evidence="6 8" id="KW-0067">ATP-binding</keyword>
<reference evidence="10" key="1">
    <citation type="journal article" date="2020" name="mSystems">
        <title>Genome- and Community-Level Interaction Insights into Carbon Utilization and Element Cycling Functions of Hydrothermarchaeota in Hydrothermal Sediment.</title>
        <authorList>
            <person name="Zhou Z."/>
            <person name="Liu Y."/>
            <person name="Xu W."/>
            <person name="Pan J."/>
            <person name="Luo Z.H."/>
            <person name="Li M."/>
        </authorList>
    </citation>
    <scope>NUCLEOTIDE SEQUENCE [LARGE SCALE GENOMIC DNA]</scope>
    <source>
        <strain evidence="10">HyVt-577</strain>
    </source>
</reference>
<dbReference type="GO" id="GO:0032267">
    <property type="term" value="F:tRNA(Ile)-lysidine synthase activity"/>
    <property type="evidence" value="ECO:0007669"/>
    <property type="project" value="UniProtKB-EC"/>
</dbReference>
<dbReference type="NCBIfam" id="TIGR02433">
    <property type="entry name" value="lysidine_TilS_C"/>
    <property type="match status" value="1"/>
</dbReference>
<dbReference type="HAMAP" id="MF_01161">
    <property type="entry name" value="tRNA_Ile_lys_synt"/>
    <property type="match status" value="1"/>
</dbReference>
<accession>A0A7V4U2M0</accession>
<evidence type="ECO:0000256" key="3">
    <source>
        <dbReference type="ARBA" id="ARBA00022598"/>
    </source>
</evidence>
<dbReference type="Pfam" id="PF01171">
    <property type="entry name" value="ATP_bind_3"/>
    <property type="match status" value="1"/>
</dbReference>
<dbReference type="PANTHER" id="PTHR43033:SF1">
    <property type="entry name" value="TRNA(ILE)-LYSIDINE SYNTHASE-RELATED"/>
    <property type="match status" value="1"/>
</dbReference>
<dbReference type="GO" id="GO:0005737">
    <property type="term" value="C:cytoplasm"/>
    <property type="evidence" value="ECO:0007669"/>
    <property type="project" value="UniProtKB-SubCell"/>
</dbReference>
<dbReference type="CDD" id="cd01992">
    <property type="entry name" value="TilS_N"/>
    <property type="match status" value="1"/>
</dbReference>
<evidence type="ECO:0000256" key="1">
    <source>
        <dbReference type="ARBA" id="ARBA00004496"/>
    </source>
</evidence>
<comment type="domain">
    <text evidence="8">The N-terminal region contains the highly conserved SGGXDS motif, predicted to be a P-loop motif involved in ATP binding.</text>
</comment>
<evidence type="ECO:0000313" key="10">
    <source>
        <dbReference type="EMBL" id="HGY56669.1"/>
    </source>
</evidence>
<dbReference type="GO" id="GO:0006400">
    <property type="term" value="P:tRNA modification"/>
    <property type="evidence" value="ECO:0007669"/>
    <property type="project" value="UniProtKB-UniRule"/>
</dbReference>
<evidence type="ECO:0000256" key="6">
    <source>
        <dbReference type="ARBA" id="ARBA00022840"/>
    </source>
</evidence>
<protein>
    <recommendedName>
        <fullName evidence="8">tRNA(Ile)-lysidine synthase</fullName>
        <ecNumber evidence="8">6.3.4.19</ecNumber>
    </recommendedName>
    <alternativeName>
        <fullName evidence="8">tRNA(Ile)-2-lysyl-cytidine synthase</fullName>
    </alternativeName>
    <alternativeName>
        <fullName evidence="8">tRNA(Ile)-lysidine synthetase</fullName>
    </alternativeName>
</protein>
<dbReference type="NCBIfam" id="TIGR02432">
    <property type="entry name" value="lysidine_TilS_N"/>
    <property type="match status" value="1"/>
</dbReference>
<dbReference type="SUPFAM" id="SSF52402">
    <property type="entry name" value="Adenine nucleotide alpha hydrolases-like"/>
    <property type="match status" value="1"/>
</dbReference>
<comment type="caution">
    <text evidence="10">The sequence shown here is derived from an EMBL/GenBank/DDBJ whole genome shotgun (WGS) entry which is preliminary data.</text>
</comment>
<evidence type="ECO:0000256" key="5">
    <source>
        <dbReference type="ARBA" id="ARBA00022741"/>
    </source>
</evidence>
<dbReference type="SMART" id="SM00977">
    <property type="entry name" value="TilS_C"/>
    <property type="match status" value="1"/>
</dbReference>
<dbReference type="GO" id="GO:0005524">
    <property type="term" value="F:ATP binding"/>
    <property type="evidence" value="ECO:0007669"/>
    <property type="project" value="UniProtKB-UniRule"/>
</dbReference>
<dbReference type="InterPro" id="IPR011063">
    <property type="entry name" value="TilS/TtcA_N"/>
</dbReference>
<keyword evidence="2 8" id="KW-0963">Cytoplasm</keyword>